<keyword evidence="4" id="KW-1185">Reference proteome</keyword>
<keyword evidence="2" id="KW-0560">Oxidoreductase</keyword>
<dbReference type="PANTHER" id="PTHR43872">
    <property type="entry name" value="MONOOXYGENASE, PUTATIVE (AFU_ORTHOLOGUE AFUA_8G02570)-RELATED"/>
    <property type="match status" value="1"/>
</dbReference>
<dbReference type="OrthoDB" id="66881at2759"/>
<proteinExistence type="predicted"/>
<reference evidence="4" key="1">
    <citation type="journal article" date="2017" name="Genome Biol.">
        <title>Comparative genomics reveals high biological diversity and specific adaptations in the industrially and medically important fungal genus Aspergillus.</title>
        <authorList>
            <person name="de Vries R.P."/>
            <person name="Riley R."/>
            <person name="Wiebenga A."/>
            <person name="Aguilar-Osorio G."/>
            <person name="Amillis S."/>
            <person name="Uchima C.A."/>
            <person name="Anderluh G."/>
            <person name="Asadollahi M."/>
            <person name="Askin M."/>
            <person name="Barry K."/>
            <person name="Battaglia E."/>
            <person name="Bayram O."/>
            <person name="Benocci T."/>
            <person name="Braus-Stromeyer S.A."/>
            <person name="Caldana C."/>
            <person name="Canovas D."/>
            <person name="Cerqueira G.C."/>
            <person name="Chen F."/>
            <person name="Chen W."/>
            <person name="Choi C."/>
            <person name="Clum A."/>
            <person name="Dos Santos R.A."/>
            <person name="Damasio A.R."/>
            <person name="Diallinas G."/>
            <person name="Emri T."/>
            <person name="Fekete E."/>
            <person name="Flipphi M."/>
            <person name="Freyberg S."/>
            <person name="Gallo A."/>
            <person name="Gournas C."/>
            <person name="Habgood R."/>
            <person name="Hainaut M."/>
            <person name="Harispe M.L."/>
            <person name="Henrissat B."/>
            <person name="Hilden K.S."/>
            <person name="Hope R."/>
            <person name="Hossain A."/>
            <person name="Karabika E."/>
            <person name="Karaffa L."/>
            <person name="Karanyi Z."/>
            <person name="Krasevec N."/>
            <person name="Kuo A."/>
            <person name="Kusch H."/>
            <person name="LaButti K."/>
            <person name="Lagendijk E.L."/>
            <person name="Lapidus A."/>
            <person name="Levasseur A."/>
            <person name="Lindquist E."/>
            <person name="Lipzen A."/>
            <person name="Logrieco A.F."/>
            <person name="MacCabe A."/>
            <person name="Maekelae M.R."/>
            <person name="Malavazi I."/>
            <person name="Melin P."/>
            <person name="Meyer V."/>
            <person name="Mielnichuk N."/>
            <person name="Miskei M."/>
            <person name="Molnar A.P."/>
            <person name="Mule G."/>
            <person name="Ngan C.Y."/>
            <person name="Orejas M."/>
            <person name="Orosz E."/>
            <person name="Ouedraogo J.P."/>
            <person name="Overkamp K.M."/>
            <person name="Park H.-S."/>
            <person name="Perrone G."/>
            <person name="Piumi F."/>
            <person name="Punt P.J."/>
            <person name="Ram A.F."/>
            <person name="Ramon A."/>
            <person name="Rauscher S."/>
            <person name="Record E."/>
            <person name="Riano-Pachon D.M."/>
            <person name="Robert V."/>
            <person name="Roehrig J."/>
            <person name="Ruller R."/>
            <person name="Salamov A."/>
            <person name="Salih N.S."/>
            <person name="Samson R.A."/>
            <person name="Sandor E."/>
            <person name="Sanguinetti M."/>
            <person name="Schuetze T."/>
            <person name="Sepcic K."/>
            <person name="Shelest E."/>
            <person name="Sherlock G."/>
            <person name="Sophianopoulou V."/>
            <person name="Squina F.M."/>
            <person name="Sun H."/>
            <person name="Susca A."/>
            <person name="Todd R.B."/>
            <person name="Tsang A."/>
            <person name="Unkles S.E."/>
            <person name="van de Wiele N."/>
            <person name="van Rossen-Uffink D."/>
            <person name="Oliveira J.V."/>
            <person name="Vesth T.C."/>
            <person name="Visser J."/>
            <person name="Yu J.-H."/>
            <person name="Zhou M."/>
            <person name="Andersen M.R."/>
            <person name="Archer D.B."/>
            <person name="Baker S.E."/>
            <person name="Benoit I."/>
            <person name="Brakhage A.A."/>
            <person name="Braus G.H."/>
            <person name="Fischer R."/>
            <person name="Frisvad J.C."/>
            <person name="Goldman G.H."/>
            <person name="Houbraken J."/>
            <person name="Oakley B."/>
            <person name="Pocsi I."/>
            <person name="Scazzocchio C."/>
            <person name="Seiboth B."/>
            <person name="vanKuyk P.A."/>
            <person name="Wortman J."/>
            <person name="Dyer P.S."/>
            <person name="Grigoriev I.V."/>
        </authorList>
    </citation>
    <scope>NUCLEOTIDE SEQUENCE [LARGE SCALE GENOMIC DNA]</scope>
    <source>
        <strain evidence="4">CBS 593.65</strain>
    </source>
</reference>
<dbReference type="InterPro" id="IPR051820">
    <property type="entry name" value="FAD-binding_MO"/>
</dbReference>
<keyword evidence="2" id="KW-0503">Monooxygenase</keyword>
<dbReference type="RefSeq" id="XP_040700043.1">
    <property type="nucleotide sequence ID" value="XM_040849834.1"/>
</dbReference>
<protein>
    <recommendedName>
        <fullName evidence="5">FAD/NAD(P)-binding domain-containing protein</fullName>
    </recommendedName>
</protein>
<dbReference type="Pfam" id="PF13738">
    <property type="entry name" value="Pyr_redox_3"/>
    <property type="match status" value="1"/>
</dbReference>
<evidence type="ECO:0000313" key="3">
    <source>
        <dbReference type="EMBL" id="OJJ56237.1"/>
    </source>
</evidence>
<dbReference type="GO" id="GO:0004497">
    <property type="term" value="F:monooxygenase activity"/>
    <property type="evidence" value="ECO:0007669"/>
    <property type="project" value="UniProtKB-KW"/>
</dbReference>
<dbReference type="GeneID" id="63765907"/>
<dbReference type="Gene3D" id="3.50.50.60">
    <property type="entry name" value="FAD/NAD(P)-binding domain"/>
    <property type="match status" value="1"/>
</dbReference>
<dbReference type="PANTHER" id="PTHR43872:SF1">
    <property type="entry name" value="MONOOXYGENASE, PUTATIVE (AFU_ORTHOLOGUE AFUA_8G02570)-RELATED"/>
    <property type="match status" value="1"/>
</dbReference>
<accession>A0A1L9T9X5</accession>
<evidence type="ECO:0000256" key="2">
    <source>
        <dbReference type="ARBA" id="ARBA00023033"/>
    </source>
</evidence>
<gene>
    <name evidence="3" type="ORF">ASPSYDRAFT_60293</name>
</gene>
<evidence type="ECO:0000256" key="1">
    <source>
        <dbReference type="ARBA" id="ARBA00001974"/>
    </source>
</evidence>
<dbReference type="Proteomes" id="UP000184356">
    <property type="component" value="Unassembled WGS sequence"/>
</dbReference>
<name>A0A1L9T9X5_9EURO</name>
<comment type="cofactor">
    <cofactor evidence="1">
        <name>FAD</name>
        <dbReference type="ChEBI" id="CHEBI:57692"/>
    </cofactor>
</comment>
<dbReference type="InterPro" id="IPR036188">
    <property type="entry name" value="FAD/NAD-bd_sf"/>
</dbReference>
<sequence length="487" mass="54942">MSSVDYDVIIIGAGISGINFAYRLQERNPDLTYCILEARHEIGGTWSLFQYPGIRSDSDLHTFGFGWRPWDQNQPIEQGHLIADYLKESAAQESINTKIKFHHQVDKAAWCTPSRTWTLTVSVSEAQPRKVLLHTRFLLLGTGYYDYNTPMHAAIPGIERFQGTVVHPQFWPSDLDYSGKNVVIIGSGATAITLLPAMAQKASHVTMLQRSPSYIMSVPKEDSTEKLIRALFPRSWAAHLIRFKWILFSFLLVTYCQWFPNLARKAFHKHITNQLPKGQSLDPDFNPSYNPWEQRLCVCPDGDFYASLQSGRASVKTGVIEAVTPTSIHLTSRDKLQPDIIVTATGLKMRMAGGIQIVVDGEPYQLSDHFMWNGAMLEGLPNAVLAIGYVDASWTLGADATAQLACRLLRTMKQESCSMIVPRCSDEKKKVMQEMPLLYLTSTYVRNGGSSLPKTGNCAPWRRRSFYWKDKLNAHWGDIRQGMEWSA</sequence>
<dbReference type="PRINTS" id="PR00411">
    <property type="entry name" value="PNDRDTASEI"/>
</dbReference>
<dbReference type="AlphaFoldDB" id="A0A1L9T9X5"/>
<evidence type="ECO:0000313" key="4">
    <source>
        <dbReference type="Proteomes" id="UP000184356"/>
    </source>
</evidence>
<dbReference type="SUPFAM" id="SSF51905">
    <property type="entry name" value="FAD/NAD(P)-binding domain"/>
    <property type="match status" value="2"/>
</dbReference>
<organism evidence="3 4">
    <name type="scientific">Aspergillus sydowii CBS 593.65</name>
    <dbReference type="NCBI Taxonomy" id="1036612"/>
    <lineage>
        <taxon>Eukaryota</taxon>
        <taxon>Fungi</taxon>
        <taxon>Dikarya</taxon>
        <taxon>Ascomycota</taxon>
        <taxon>Pezizomycotina</taxon>
        <taxon>Eurotiomycetes</taxon>
        <taxon>Eurotiomycetidae</taxon>
        <taxon>Eurotiales</taxon>
        <taxon>Aspergillaceae</taxon>
        <taxon>Aspergillus</taxon>
        <taxon>Aspergillus subgen. Nidulantes</taxon>
    </lineage>
</organism>
<dbReference type="STRING" id="1036612.A0A1L9T9X5"/>
<evidence type="ECO:0008006" key="5">
    <source>
        <dbReference type="Google" id="ProtNLM"/>
    </source>
</evidence>
<dbReference type="EMBL" id="KV878591">
    <property type="protein sequence ID" value="OJJ56237.1"/>
    <property type="molecule type" value="Genomic_DNA"/>
</dbReference>
<dbReference type="VEuPathDB" id="FungiDB:ASPSYDRAFT_60293"/>